<accession>W9X2E2</accession>
<dbReference type="SUPFAM" id="SSF51412">
    <property type="entry name" value="Inosine monophosphate dehydrogenase (IMPDH)"/>
    <property type="match status" value="1"/>
</dbReference>
<keyword evidence="5" id="KW-1185">Reference proteome</keyword>
<protein>
    <submittedName>
        <fullName evidence="4">Oxidoreductase</fullName>
    </submittedName>
</protein>
<dbReference type="Gene3D" id="3.20.20.70">
    <property type="entry name" value="Aldolase class I"/>
    <property type="match status" value="1"/>
</dbReference>
<dbReference type="GO" id="GO:0018580">
    <property type="term" value="F:nitronate monooxygenase activity"/>
    <property type="evidence" value="ECO:0007669"/>
    <property type="project" value="InterPro"/>
</dbReference>
<dbReference type="Pfam" id="PF03060">
    <property type="entry name" value="NMO"/>
    <property type="match status" value="1"/>
</dbReference>
<dbReference type="GeneID" id="19186076"/>
<evidence type="ECO:0000256" key="3">
    <source>
        <dbReference type="ARBA" id="ARBA00023002"/>
    </source>
</evidence>
<comment type="caution">
    <text evidence="4">The sequence shown here is derived from an EMBL/GenBank/DDBJ whole genome shotgun (WGS) entry which is preliminary data.</text>
</comment>
<gene>
    <name evidence="4" type="ORF">A1O5_01340</name>
</gene>
<keyword evidence="3" id="KW-0560">Oxidoreductase</keyword>
<keyword evidence="2" id="KW-0288">FMN</keyword>
<dbReference type="Proteomes" id="UP000019471">
    <property type="component" value="Unassembled WGS sequence"/>
</dbReference>
<keyword evidence="1" id="KW-0285">Flavoprotein</keyword>
<evidence type="ECO:0000256" key="2">
    <source>
        <dbReference type="ARBA" id="ARBA00022643"/>
    </source>
</evidence>
<dbReference type="InterPro" id="IPR004136">
    <property type="entry name" value="NMO"/>
</dbReference>
<dbReference type="PANTHER" id="PTHR32332:SF31">
    <property type="entry name" value="2-NITROPROPANE DIOXYGENASE FAMILY, PUTATIVE (AFU_ORTHOLOGUE AFUA_2G09850)-RELATED"/>
    <property type="match status" value="1"/>
</dbReference>
<proteinExistence type="predicted"/>
<name>W9X2E2_9EURO</name>
<dbReference type="STRING" id="1182543.W9X2E2"/>
<dbReference type="PANTHER" id="PTHR32332">
    <property type="entry name" value="2-NITROPROPANE DIOXYGENASE"/>
    <property type="match status" value="1"/>
</dbReference>
<dbReference type="EMBL" id="AMGX01000002">
    <property type="protein sequence ID" value="EXJ74647.1"/>
    <property type="molecule type" value="Genomic_DNA"/>
</dbReference>
<dbReference type="HOGENOM" id="CLU_038732_2_0_1"/>
<sequence length="312" mass="33171">MLTTEFTKLLNIQHPVVLAGMGQTAGGKLAAAVSNAGGLGVIGGVNYTPQMLRDKIQELKDHLRDPSLPFGIDLLLPQVGGSARKTNKDYTKGSLDTLVEIMIESGVRLFVSAVGIPPKRVVDRLHEAGILYMNMVGHPKHVHKACAIGADIICAQGGEAGGHTGDIPFSVLVPACVDVCKTYTSPITGKSPLLIAGGGVADGRGLAAALMLGASAVWVGTRFVTAEESEAPEQAKESIIQAGFDDTVRTTIFTGRPLRTHATPYIRQFEHERQDEIRDLTSKGIIPVEHDLDRLEAAGKLTAEIEDEAVLR</sequence>
<dbReference type="OrthoDB" id="10265891at2759"/>
<organism evidence="4 5">
    <name type="scientific">Cladophialophora psammophila CBS 110553</name>
    <dbReference type="NCBI Taxonomy" id="1182543"/>
    <lineage>
        <taxon>Eukaryota</taxon>
        <taxon>Fungi</taxon>
        <taxon>Dikarya</taxon>
        <taxon>Ascomycota</taxon>
        <taxon>Pezizomycotina</taxon>
        <taxon>Eurotiomycetes</taxon>
        <taxon>Chaetothyriomycetidae</taxon>
        <taxon>Chaetothyriales</taxon>
        <taxon>Herpotrichiellaceae</taxon>
        <taxon>Cladophialophora</taxon>
    </lineage>
</organism>
<dbReference type="InterPro" id="IPR013785">
    <property type="entry name" value="Aldolase_TIM"/>
</dbReference>
<reference evidence="4 5" key="1">
    <citation type="submission" date="2013-03" db="EMBL/GenBank/DDBJ databases">
        <title>The Genome Sequence of Cladophialophora psammophila CBS 110553.</title>
        <authorList>
            <consortium name="The Broad Institute Genomics Platform"/>
            <person name="Cuomo C."/>
            <person name="de Hoog S."/>
            <person name="Gorbushina A."/>
            <person name="Walker B."/>
            <person name="Young S.K."/>
            <person name="Zeng Q."/>
            <person name="Gargeya S."/>
            <person name="Fitzgerald M."/>
            <person name="Haas B."/>
            <person name="Abouelleil A."/>
            <person name="Allen A.W."/>
            <person name="Alvarado L."/>
            <person name="Arachchi H.M."/>
            <person name="Berlin A.M."/>
            <person name="Chapman S.B."/>
            <person name="Gainer-Dewar J."/>
            <person name="Goldberg J."/>
            <person name="Griggs A."/>
            <person name="Gujja S."/>
            <person name="Hansen M."/>
            <person name="Howarth C."/>
            <person name="Imamovic A."/>
            <person name="Ireland A."/>
            <person name="Larimer J."/>
            <person name="McCowan C."/>
            <person name="Murphy C."/>
            <person name="Pearson M."/>
            <person name="Poon T.W."/>
            <person name="Priest M."/>
            <person name="Roberts A."/>
            <person name="Saif S."/>
            <person name="Shea T."/>
            <person name="Sisk P."/>
            <person name="Sykes S."/>
            <person name="Wortman J."/>
            <person name="Nusbaum C."/>
            <person name="Birren B."/>
        </authorList>
    </citation>
    <scope>NUCLEOTIDE SEQUENCE [LARGE SCALE GENOMIC DNA]</scope>
    <source>
        <strain evidence="4 5">CBS 110553</strain>
    </source>
</reference>
<evidence type="ECO:0000313" key="4">
    <source>
        <dbReference type="EMBL" id="EXJ74647.1"/>
    </source>
</evidence>
<dbReference type="RefSeq" id="XP_007740149.1">
    <property type="nucleotide sequence ID" value="XM_007741959.1"/>
</dbReference>
<evidence type="ECO:0000313" key="5">
    <source>
        <dbReference type="Proteomes" id="UP000019471"/>
    </source>
</evidence>
<dbReference type="AlphaFoldDB" id="W9X2E2"/>
<dbReference type="CDD" id="cd04730">
    <property type="entry name" value="NPD_like"/>
    <property type="match status" value="1"/>
</dbReference>
<evidence type="ECO:0000256" key="1">
    <source>
        <dbReference type="ARBA" id="ARBA00022630"/>
    </source>
</evidence>